<accession>A0AAW0SUK4</accession>
<name>A0AAW0SUK4_SCYPA</name>
<evidence type="ECO:0000313" key="3">
    <source>
        <dbReference type="Proteomes" id="UP001487740"/>
    </source>
</evidence>
<comment type="caution">
    <text evidence="2">The sequence shown here is derived from an EMBL/GenBank/DDBJ whole genome shotgun (WGS) entry which is preliminary data.</text>
</comment>
<keyword evidence="3" id="KW-1185">Reference proteome</keyword>
<protein>
    <submittedName>
        <fullName evidence="2">Uncharacterized protein</fullName>
    </submittedName>
</protein>
<dbReference type="Proteomes" id="UP001487740">
    <property type="component" value="Unassembled WGS sequence"/>
</dbReference>
<dbReference type="AlphaFoldDB" id="A0AAW0SUK4"/>
<gene>
    <name evidence="2" type="ORF">O3P69_011187</name>
</gene>
<reference evidence="2 3" key="1">
    <citation type="submission" date="2023-03" db="EMBL/GenBank/DDBJ databases">
        <title>High-quality genome of Scylla paramamosain provides insights in environmental adaptation.</title>
        <authorList>
            <person name="Zhang L."/>
        </authorList>
    </citation>
    <scope>NUCLEOTIDE SEQUENCE [LARGE SCALE GENOMIC DNA]</scope>
    <source>
        <strain evidence="2">LZ_2023a</strain>
        <tissue evidence="2">Muscle</tissue>
    </source>
</reference>
<evidence type="ECO:0000256" key="1">
    <source>
        <dbReference type="SAM" id="MobiDB-lite"/>
    </source>
</evidence>
<proteinExistence type="predicted"/>
<feature type="region of interest" description="Disordered" evidence="1">
    <location>
        <begin position="55"/>
        <end position="83"/>
    </location>
</feature>
<feature type="compositionally biased region" description="Low complexity" evidence="1">
    <location>
        <begin position="59"/>
        <end position="83"/>
    </location>
</feature>
<dbReference type="EMBL" id="JARAKH010000045">
    <property type="protein sequence ID" value="KAK8378492.1"/>
    <property type="molecule type" value="Genomic_DNA"/>
</dbReference>
<sequence>MVGQGKYRLVIGYSSPPTLHPPPSTREQACITWGSSPVTWPHHANWVRRQVENRYRYESSSSTSSSSSSPSSSSSFPSSNDGE</sequence>
<evidence type="ECO:0000313" key="2">
    <source>
        <dbReference type="EMBL" id="KAK8378492.1"/>
    </source>
</evidence>
<organism evidence="2 3">
    <name type="scientific">Scylla paramamosain</name>
    <name type="common">Mud crab</name>
    <dbReference type="NCBI Taxonomy" id="85552"/>
    <lineage>
        <taxon>Eukaryota</taxon>
        <taxon>Metazoa</taxon>
        <taxon>Ecdysozoa</taxon>
        <taxon>Arthropoda</taxon>
        <taxon>Crustacea</taxon>
        <taxon>Multicrustacea</taxon>
        <taxon>Malacostraca</taxon>
        <taxon>Eumalacostraca</taxon>
        <taxon>Eucarida</taxon>
        <taxon>Decapoda</taxon>
        <taxon>Pleocyemata</taxon>
        <taxon>Brachyura</taxon>
        <taxon>Eubrachyura</taxon>
        <taxon>Portunoidea</taxon>
        <taxon>Portunidae</taxon>
        <taxon>Portuninae</taxon>
        <taxon>Scylla</taxon>
    </lineage>
</organism>